<dbReference type="PANTHER" id="PTHR31610:SF0">
    <property type="entry name" value="SLC26A_SULP TRANSPORTER DOMAIN-CONTAINING PROTEIN"/>
    <property type="match status" value="1"/>
</dbReference>
<protein>
    <submittedName>
        <fullName evidence="2">Permease</fullName>
    </submittedName>
</protein>
<feature type="transmembrane region" description="Helical" evidence="1">
    <location>
        <begin position="174"/>
        <end position="193"/>
    </location>
</feature>
<proteinExistence type="predicted"/>
<keyword evidence="1" id="KW-1133">Transmembrane helix</keyword>
<accession>A0A1C3E985</accession>
<feature type="transmembrane region" description="Helical" evidence="1">
    <location>
        <begin position="541"/>
        <end position="564"/>
    </location>
</feature>
<dbReference type="EMBL" id="LYDR01000123">
    <property type="protein sequence ID" value="ODA29786.1"/>
    <property type="molecule type" value="Genomic_DNA"/>
</dbReference>
<keyword evidence="3" id="KW-1185">Reference proteome</keyword>
<dbReference type="OrthoDB" id="3320984at2"/>
<feature type="transmembrane region" description="Helical" evidence="1">
    <location>
        <begin position="335"/>
        <end position="354"/>
    </location>
</feature>
<feature type="transmembrane region" description="Helical" evidence="1">
    <location>
        <begin position="294"/>
        <end position="315"/>
    </location>
</feature>
<feature type="transmembrane region" description="Helical" evidence="1">
    <location>
        <begin position="498"/>
        <end position="521"/>
    </location>
</feature>
<sequence>MQQQRDLAPSPSGGSVLSAEPFRWFVPRDLDGFFGLFVDNLVQLILIVTLCGAMCGMSGEAAFLLYQRILPGVAVSLLVGNLFYAWQARQLARRTGRHDVTALPYGINTPSLLVYVFFVMLPAYEAATAKGASSVAAAEQAWRVGLVACLGSGLIEFCGAFVAESVRRRTPRAALLSTLAGIAIGFISMSFTLQLIQKPLIAMLPLAIVLVTYFSRVSFPWRLPGGFVSLLAGVLLAWGLTFLHQVWADGPVWIARHALNSSAVGESWQVIGFAPPQLWLGDLWQVVADPGQWLGLLSVIVPMGLFNLLGSLQNIESAEAAGDAYDTKSSLSMNGLGTLAAAAFGSCFPTTIYIGHPGWKGLGARAGYSIINGVVITILCVTGTVALIQSLVPIEAGVPIVLWIGVVITAQAFVACPPAHAPAVAIGLFPAIAAWGMTVVQGAFLVAGGVTMQSLLSKDFSQQVNGFLLHGLISMERGYIFTCVILATIAVELIERRFLRAACWSSIGAIFAGAGLTHSYQLSGNLVDFLFAGSRAPEGSMLYHATDVAIGYGLMAIVFLLFAFRKVESVSESVPVLTESDAHRTMEFH</sequence>
<comment type="caution">
    <text evidence="2">The sequence shown here is derived from an EMBL/GenBank/DDBJ whole genome shotgun (WGS) entry which is preliminary data.</text>
</comment>
<feature type="transmembrane region" description="Helical" evidence="1">
    <location>
        <begin position="400"/>
        <end position="416"/>
    </location>
</feature>
<evidence type="ECO:0000313" key="2">
    <source>
        <dbReference type="EMBL" id="ODA29786.1"/>
    </source>
</evidence>
<dbReference type="STRING" id="1841610.A6X21_07320"/>
<feature type="transmembrane region" description="Helical" evidence="1">
    <location>
        <begin position="366"/>
        <end position="388"/>
    </location>
</feature>
<dbReference type="PANTHER" id="PTHR31610">
    <property type="entry name" value="SLR0360 PROTEIN"/>
    <property type="match status" value="1"/>
</dbReference>
<dbReference type="AlphaFoldDB" id="A0A1C3E985"/>
<feature type="transmembrane region" description="Helical" evidence="1">
    <location>
        <begin position="65"/>
        <end position="84"/>
    </location>
</feature>
<feature type="transmembrane region" description="Helical" evidence="1">
    <location>
        <begin position="199"/>
        <end position="215"/>
    </location>
</feature>
<feature type="transmembrane region" description="Helical" evidence="1">
    <location>
        <begin position="33"/>
        <end position="59"/>
    </location>
</feature>
<organism evidence="2 3">
    <name type="scientific">Planctopirus hydrillae</name>
    <dbReference type="NCBI Taxonomy" id="1841610"/>
    <lineage>
        <taxon>Bacteria</taxon>
        <taxon>Pseudomonadati</taxon>
        <taxon>Planctomycetota</taxon>
        <taxon>Planctomycetia</taxon>
        <taxon>Planctomycetales</taxon>
        <taxon>Planctomycetaceae</taxon>
        <taxon>Planctopirus</taxon>
    </lineage>
</organism>
<dbReference type="Proteomes" id="UP000094828">
    <property type="component" value="Unassembled WGS sequence"/>
</dbReference>
<feature type="transmembrane region" description="Helical" evidence="1">
    <location>
        <begin position="227"/>
        <end position="247"/>
    </location>
</feature>
<keyword evidence="1" id="KW-0472">Membrane</keyword>
<keyword evidence="1" id="KW-0812">Transmembrane</keyword>
<feature type="transmembrane region" description="Helical" evidence="1">
    <location>
        <begin position="105"/>
        <end position="124"/>
    </location>
</feature>
<dbReference type="RefSeq" id="WP_068849213.1">
    <property type="nucleotide sequence ID" value="NZ_LYDR01000123.1"/>
</dbReference>
<evidence type="ECO:0000313" key="3">
    <source>
        <dbReference type="Proteomes" id="UP000094828"/>
    </source>
</evidence>
<feature type="transmembrane region" description="Helical" evidence="1">
    <location>
        <begin position="423"/>
        <end position="447"/>
    </location>
</feature>
<name>A0A1C3E985_9PLAN</name>
<feature type="transmembrane region" description="Helical" evidence="1">
    <location>
        <begin position="144"/>
        <end position="162"/>
    </location>
</feature>
<evidence type="ECO:0000256" key="1">
    <source>
        <dbReference type="SAM" id="Phobius"/>
    </source>
</evidence>
<gene>
    <name evidence="2" type="ORF">A6X21_07320</name>
</gene>
<reference evidence="2 3" key="1">
    <citation type="submission" date="2016-05" db="EMBL/GenBank/DDBJ databases">
        <title>Genomic and physiological characterization of Planctopirus sp. isolated from fresh water lake.</title>
        <authorList>
            <person name="Subhash Y."/>
            <person name="Ramana C."/>
        </authorList>
    </citation>
    <scope>NUCLEOTIDE SEQUENCE [LARGE SCALE GENOMIC DNA]</scope>
    <source>
        <strain evidence="2 3">JC280</strain>
    </source>
</reference>